<organism evidence="2">
    <name type="scientific">marine sediment metagenome</name>
    <dbReference type="NCBI Taxonomy" id="412755"/>
    <lineage>
        <taxon>unclassified sequences</taxon>
        <taxon>metagenomes</taxon>
        <taxon>ecological metagenomes</taxon>
    </lineage>
</organism>
<evidence type="ECO:0000256" key="1">
    <source>
        <dbReference type="SAM" id="MobiDB-lite"/>
    </source>
</evidence>
<accession>X1AQ29</accession>
<sequence length="34" mass="3630">GQGPQPNTTGRMSQARTIDTERSYPIGRISPSLG</sequence>
<gene>
    <name evidence="2" type="ORF">S01H4_22100</name>
</gene>
<protein>
    <submittedName>
        <fullName evidence="2">Uncharacterized protein</fullName>
    </submittedName>
</protein>
<dbReference type="AlphaFoldDB" id="X1AQ29"/>
<proteinExistence type="predicted"/>
<feature type="region of interest" description="Disordered" evidence="1">
    <location>
        <begin position="1"/>
        <end position="34"/>
    </location>
</feature>
<feature type="compositionally biased region" description="Polar residues" evidence="1">
    <location>
        <begin position="1"/>
        <end position="17"/>
    </location>
</feature>
<reference evidence="2" key="1">
    <citation type="journal article" date="2014" name="Front. Microbiol.">
        <title>High frequency of phylogenetically diverse reductive dehalogenase-homologous genes in deep subseafloor sedimentary metagenomes.</title>
        <authorList>
            <person name="Kawai M."/>
            <person name="Futagami T."/>
            <person name="Toyoda A."/>
            <person name="Takaki Y."/>
            <person name="Nishi S."/>
            <person name="Hori S."/>
            <person name="Arai W."/>
            <person name="Tsubouchi T."/>
            <person name="Morono Y."/>
            <person name="Uchiyama I."/>
            <person name="Ito T."/>
            <person name="Fujiyama A."/>
            <person name="Inagaki F."/>
            <person name="Takami H."/>
        </authorList>
    </citation>
    <scope>NUCLEOTIDE SEQUENCE</scope>
    <source>
        <strain evidence="2">Expedition CK06-06</strain>
    </source>
</reference>
<dbReference type="EMBL" id="BART01010083">
    <property type="protein sequence ID" value="GAG84879.1"/>
    <property type="molecule type" value="Genomic_DNA"/>
</dbReference>
<name>X1AQ29_9ZZZZ</name>
<evidence type="ECO:0000313" key="2">
    <source>
        <dbReference type="EMBL" id="GAG84879.1"/>
    </source>
</evidence>
<comment type="caution">
    <text evidence="2">The sequence shown here is derived from an EMBL/GenBank/DDBJ whole genome shotgun (WGS) entry which is preliminary data.</text>
</comment>
<feature type="non-terminal residue" evidence="2">
    <location>
        <position position="1"/>
    </location>
</feature>